<dbReference type="InterPro" id="IPR001190">
    <property type="entry name" value="SRCR"/>
</dbReference>
<evidence type="ECO:0000256" key="8">
    <source>
        <dbReference type="ARBA" id="ARBA00069168"/>
    </source>
</evidence>
<evidence type="ECO:0000256" key="5">
    <source>
        <dbReference type="ARBA" id="ARBA00023180"/>
    </source>
</evidence>
<dbReference type="PROSITE" id="PS00420">
    <property type="entry name" value="SRCR_1"/>
    <property type="match status" value="1"/>
</dbReference>
<dbReference type="SUPFAM" id="SSF56487">
    <property type="entry name" value="SRCR-like"/>
    <property type="match status" value="1"/>
</dbReference>
<evidence type="ECO:0000256" key="10">
    <source>
        <dbReference type="SAM" id="MobiDB-lite"/>
    </source>
</evidence>
<dbReference type="GO" id="GO:0016020">
    <property type="term" value="C:membrane"/>
    <property type="evidence" value="ECO:0007669"/>
    <property type="project" value="InterPro"/>
</dbReference>
<evidence type="ECO:0000313" key="13">
    <source>
        <dbReference type="Proteomes" id="UP000694423"/>
    </source>
</evidence>
<comment type="subunit">
    <text evidence="7">Interacts with LGALS1 and laminin.</text>
</comment>
<dbReference type="FunFam" id="3.10.250.10:FF:000007">
    <property type="entry name" value="Soluble scavenger receptor cysteine-rich domain-containing protein SSC5D"/>
    <property type="match status" value="1"/>
</dbReference>
<accession>A0A8C4KKA0</accession>
<dbReference type="Ensembl" id="ENSDNVT00000026703.1">
    <property type="protein sequence ID" value="ENSDNVP00000022137.1"/>
    <property type="gene ID" value="ENSDNVG00000015419.1"/>
</dbReference>
<dbReference type="Gene3D" id="3.10.250.10">
    <property type="entry name" value="SRCR-like domain"/>
    <property type="match status" value="1"/>
</dbReference>
<proteinExistence type="predicted"/>
<feature type="domain" description="SRCR" evidence="11">
    <location>
        <begin position="46"/>
        <end position="146"/>
    </location>
</feature>
<evidence type="ECO:0000259" key="11">
    <source>
        <dbReference type="PROSITE" id="PS50287"/>
    </source>
</evidence>
<comment type="function">
    <text evidence="6">Binds to extracellular matrix proteins. Binds to pathogen-associated molecular patterns (PAMPs) present on the cell walls of Gram-positive and Gram-negative bacteria and fungi, behaving as a pattern recognition receptor (PRR). Induces bacterial and fungal aggregation and subsequent inhibition of PAMP-induced cytokine release. Does not possess intrinsic bactericidal activity. May play a role in the innate defense and homeostasis of certain epithelial surfaces.</text>
</comment>
<dbReference type="AlphaFoldDB" id="A0A8C4KKA0"/>
<protein>
    <recommendedName>
        <fullName evidence="8">Soluble scavenger receptor cysteine-rich domain-containing protein SSC5D</fullName>
    </recommendedName>
</protein>
<keyword evidence="5" id="KW-0325">Glycoprotein</keyword>
<feature type="disulfide bond" evidence="9">
    <location>
        <begin position="115"/>
        <end position="125"/>
    </location>
</feature>
<dbReference type="Pfam" id="PF00530">
    <property type="entry name" value="SRCR"/>
    <property type="match status" value="1"/>
</dbReference>
<evidence type="ECO:0000256" key="9">
    <source>
        <dbReference type="PROSITE-ProRule" id="PRU00196"/>
    </source>
</evidence>
<reference evidence="12" key="1">
    <citation type="submission" date="2025-08" db="UniProtKB">
        <authorList>
            <consortium name="Ensembl"/>
        </authorList>
    </citation>
    <scope>IDENTIFICATION</scope>
</reference>
<dbReference type="PANTHER" id="PTHR19331:SF487">
    <property type="entry name" value="SOLUBLE SCAVENGER RECEPTOR CYSTEINE-RICH DOMAIN-CONTAINING PROTEIN SSC5D"/>
    <property type="match status" value="1"/>
</dbReference>
<evidence type="ECO:0000256" key="2">
    <source>
        <dbReference type="ARBA" id="ARBA00022737"/>
    </source>
</evidence>
<feature type="disulfide bond" evidence="9">
    <location>
        <begin position="84"/>
        <end position="145"/>
    </location>
</feature>
<evidence type="ECO:0000256" key="4">
    <source>
        <dbReference type="ARBA" id="ARBA00023170"/>
    </source>
</evidence>
<evidence type="ECO:0000256" key="3">
    <source>
        <dbReference type="ARBA" id="ARBA00023157"/>
    </source>
</evidence>
<evidence type="ECO:0000256" key="7">
    <source>
        <dbReference type="ARBA" id="ARBA00064153"/>
    </source>
</evidence>
<reference evidence="12" key="2">
    <citation type="submission" date="2025-09" db="UniProtKB">
        <authorList>
            <consortium name="Ensembl"/>
        </authorList>
    </citation>
    <scope>IDENTIFICATION</scope>
</reference>
<organism evidence="12 13">
    <name type="scientific">Dromaius novaehollandiae</name>
    <name type="common">Emu</name>
    <dbReference type="NCBI Taxonomy" id="8790"/>
    <lineage>
        <taxon>Eukaryota</taxon>
        <taxon>Metazoa</taxon>
        <taxon>Chordata</taxon>
        <taxon>Craniata</taxon>
        <taxon>Vertebrata</taxon>
        <taxon>Euteleostomi</taxon>
        <taxon>Archelosauria</taxon>
        <taxon>Archosauria</taxon>
        <taxon>Dinosauria</taxon>
        <taxon>Saurischia</taxon>
        <taxon>Theropoda</taxon>
        <taxon>Coelurosauria</taxon>
        <taxon>Aves</taxon>
        <taxon>Palaeognathae</taxon>
        <taxon>Casuariiformes</taxon>
        <taxon>Dromaiidae</taxon>
        <taxon>Dromaius</taxon>
    </lineage>
</organism>
<feature type="compositionally biased region" description="Polar residues" evidence="10">
    <location>
        <begin position="179"/>
        <end position="192"/>
    </location>
</feature>
<dbReference type="PRINTS" id="PR00258">
    <property type="entry name" value="SPERACTRCPTR"/>
</dbReference>
<evidence type="ECO:0000313" key="12">
    <source>
        <dbReference type="Ensembl" id="ENSDNVP00000022137.1"/>
    </source>
</evidence>
<keyword evidence="1" id="KW-0732">Signal</keyword>
<feature type="region of interest" description="Disordered" evidence="10">
    <location>
        <begin position="164"/>
        <end position="196"/>
    </location>
</feature>
<dbReference type="PANTHER" id="PTHR19331">
    <property type="entry name" value="SCAVENGER RECEPTOR DOMAIN-CONTAINING"/>
    <property type="match status" value="1"/>
</dbReference>
<dbReference type="SMART" id="SM00202">
    <property type="entry name" value="SR"/>
    <property type="match status" value="1"/>
</dbReference>
<sequence>MQKALDVAGDTGQCRGHCEGALHPLRAPDHCSGGWAWGRAWGTFTVRLAGGPSRCAGRVEVRHEGRWGTVCDDDWELPDAAVVCRELGCGTALSAPTGAWFGEGSGPIWLNGLRCRGTEERLELCRHRGWRKHVCAHEEDASAVCSGGQHREGTRHHPSCCWPQPGGHKLGSPPRTHHLSPQLTPSSPSALQSPPCPRRHVAATCQPLPSPLRASSLRRRVSWAPTLPHGAHILQQKWVQVVPCRAQVLQPN</sequence>
<dbReference type="InterPro" id="IPR036772">
    <property type="entry name" value="SRCR-like_dom_sf"/>
</dbReference>
<feature type="disulfide bond" evidence="9">
    <location>
        <begin position="71"/>
        <end position="135"/>
    </location>
</feature>
<evidence type="ECO:0000256" key="1">
    <source>
        <dbReference type="ARBA" id="ARBA00022729"/>
    </source>
</evidence>
<dbReference type="PROSITE" id="PS50287">
    <property type="entry name" value="SRCR_2"/>
    <property type="match status" value="1"/>
</dbReference>
<keyword evidence="3 9" id="KW-1015">Disulfide bond</keyword>
<evidence type="ECO:0000256" key="6">
    <source>
        <dbReference type="ARBA" id="ARBA00058074"/>
    </source>
</evidence>
<keyword evidence="13" id="KW-1185">Reference proteome</keyword>
<keyword evidence="4" id="KW-0675">Receptor</keyword>
<name>A0A8C4KKA0_DRONO</name>
<dbReference type="Proteomes" id="UP000694423">
    <property type="component" value="Unplaced"/>
</dbReference>
<keyword evidence="2" id="KW-0677">Repeat</keyword>